<dbReference type="InterPro" id="IPR010093">
    <property type="entry name" value="SinI_DNA-bd"/>
</dbReference>
<proteinExistence type="predicted"/>
<name>A0A1F4XGM6_9BACT</name>
<dbReference type="InterPro" id="IPR036388">
    <property type="entry name" value="WH-like_DNA-bd_sf"/>
</dbReference>
<feature type="domain" description="Helix-turn-helix" evidence="1">
    <location>
        <begin position="14"/>
        <end position="55"/>
    </location>
</feature>
<gene>
    <name evidence="2" type="ORF">A2943_02400</name>
</gene>
<organism evidence="2 3">
    <name type="scientific">Candidatus Adlerbacteria bacterium RIFCSPLOWO2_01_FULL_51_16</name>
    <dbReference type="NCBI Taxonomy" id="1797243"/>
    <lineage>
        <taxon>Bacteria</taxon>
        <taxon>Candidatus Adleribacteriota</taxon>
    </lineage>
</organism>
<accession>A0A1F4XGM6</accession>
<dbReference type="AlphaFoldDB" id="A0A1F4XGM6"/>
<evidence type="ECO:0000313" key="2">
    <source>
        <dbReference type="EMBL" id="OGC80716.1"/>
    </source>
</evidence>
<dbReference type="STRING" id="1797243.A2943_02400"/>
<dbReference type="Pfam" id="PF12728">
    <property type="entry name" value="HTH_17"/>
    <property type="match status" value="1"/>
</dbReference>
<dbReference type="NCBIfam" id="TIGR01764">
    <property type="entry name" value="excise"/>
    <property type="match status" value="1"/>
</dbReference>
<sequence>MPTNKDILKNRSFFSTAELAKMLGISRVAIFKKIKSGAIQAEKIGRNYVIPKEEMGAVLGTLVSETRRKEIDRSVERTVQEYGDALRRLGKE</sequence>
<evidence type="ECO:0000259" key="1">
    <source>
        <dbReference type="Pfam" id="PF12728"/>
    </source>
</evidence>
<reference evidence="2 3" key="1">
    <citation type="journal article" date="2016" name="Nat. Commun.">
        <title>Thousands of microbial genomes shed light on interconnected biogeochemical processes in an aquifer system.</title>
        <authorList>
            <person name="Anantharaman K."/>
            <person name="Brown C.T."/>
            <person name="Hug L.A."/>
            <person name="Sharon I."/>
            <person name="Castelle C.J."/>
            <person name="Probst A.J."/>
            <person name="Thomas B.C."/>
            <person name="Singh A."/>
            <person name="Wilkins M.J."/>
            <person name="Karaoz U."/>
            <person name="Brodie E.L."/>
            <person name="Williams K.H."/>
            <person name="Hubbard S.S."/>
            <person name="Banfield J.F."/>
        </authorList>
    </citation>
    <scope>NUCLEOTIDE SEQUENCE [LARGE SCALE GENOMIC DNA]</scope>
</reference>
<dbReference type="Gene3D" id="1.10.10.10">
    <property type="entry name" value="Winged helix-like DNA-binding domain superfamily/Winged helix DNA-binding domain"/>
    <property type="match status" value="1"/>
</dbReference>
<comment type="caution">
    <text evidence="2">The sequence shown here is derived from an EMBL/GenBank/DDBJ whole genome shotgun (WGS) entry which is preliminary data.</text>
</comment>
<evidence type="ECO:0000313" key="3">
    <source>
        <dbReference type="Proteomes" id="UP000176185"/>
    </source>
</evidence>
<dbReference type="Proteomes" id="UP000176185">
    <property type="component" value="Unassembled WGS sequence"/>
</dbReference>
<dbReference type="GO" id="GO:0003677">
    <property type="term" value="F:DNA binding"/>
    <property type="evidence" value="ECO:0007669"/>
    <property type="project" value="InterPro"/>
</dbReference>
<dbReference type="EMBL" id="MEWX01000014">
    <property type="protein sequence ID" value="OGC80716.1"/>
    <property type="molecule type" value="Genomic_DNA"/>
</dbReference>
<dbReference type="InterPro" id="IPR041657">
    <property type="entry name" value="HTH_17"/>
</dbReference>
<protein>
    <recommendedName>
        <fullName evidence="1">Helix-turn-helix domain-containing protein</fullName>
    </recommendedName>
</protein>